<organism evidence="2 3">
    <name type="scientific">Anisodus acutangulus</name>
    <dbReference type="NCBI Taxonomy" id="402998"/>
    <lineage>
        <taxon>Eukaryota</taxon>
        <taxon>Viridiplantae</taxon>
        <taxon>Streptophyta</taxon>
        <taxon>Embryophyta</taxon>
        <taxon>Tracheophyta</taxon>
        <taxon>Spermatophyta</taxon>
        <taxon>Magnoliopsida</taxon>
        <taxon>eudicotyledons</taxon>
        <taxon>Gunneridae</taxon>
        <taxon>Pentapetalae</taxon>
        <taxon>asterids</taxon>
        <taxon>lamiids</taxon>
        <taxon>Solanales</taxon>
        <taxon>Solanaceae</taxon>
        <taxon>Solanoideae</taxon>
        <taxon>Hyoscyameae</taxon>
        <taxon>Anisodus</taxon>
    </lineage>
</organism>
<feature type="region of interest" description="Disordered" evidence="1">
    <location>
        <begin position="170"/>
        <end position="205"/>
    </location>
</feature>
<dbReference type="AlphaFoldDB" id="A0A9Q1MHQ3"/>
<dbReference type="Proteomes" id="UP001152561">
    <property type="component" value="Unassembled WGS sequence"/>
</dbReference>
<accession>A0A9Q1MHQ3</accession>
<name>A0A9Q1MHQ3_9SOLA</name>
<proteinExistence type="predicted"/>
<evidence type="ECO:0000313" key="3">
    <source>
        <dbReference type="Proteomes" id="UP001152561"/>
    </source>
</evidence>
<keyword evidence="3" id="KW-1185">Reference proteome</keyword>
<evidence type="ECO:0000313" key="2">
    <source>
        <dbReference type="EMBL" id="KAJ8557252.1"/>
    </source>
</evidence>
<dbReference type="OrthoDB" id="1740768at2759"/>
<evidence type="ECO:0000256" key="1">
    <source>
        <dbReference type="SAM" id="MobiDB-lite"/>
    </source>
</evidence>
<feature type="compositionally biased region" description="Basic and acidic residues" evidence="1">
    <location>
        <begin position="192"/>
        <end position="203"/>
    </location>
</feature>
<protein>
    <submittedName>
        <fullName evidence="2">Uncharacterized protein</fullName>
    </submittedName>
</protein>
<gene>
    <name evidence="2" type="ORF">K7X08_002877</name>
</gene>
<reference evidence="3" key="1">
    <citation type="journal article" date="2023" name="Proc. Natl. Acad. Sci. U.S.A.">
        <title>Genomic and structural basis for evolution of tropane alkaloid biosynthesis.</title>
        <authorList>
            <person name="Wanga Y.-J."/>
            <person name="Taina T."/>
            <person name="Yua J.-Y."/>
            <person name="Lia J."/>
            <person name="Xua B."/>
            <person name="Chenc J."/>
            <person name="D'Auriad J.C."/>
            <person name="Huanga J.-P."/>
            <person name="Huanga S.-X."/>
        </authorList>
    </citation>
    <scope>NUCLEOTIDE SEQUENCE [LARGE SCALE GENOMIC DNA]</scope>
    <source>
        <strain evidence="3">cv. KIB-2019</strain>
    </source>
</reference>
<dbReference type="EMBL" id="JAJAGQ010000007">
    <property type="protein sequence ID" value="KAJ8557252.1"/>
    <property type="molecule type" value="Genomic_DNA"/>
</dbReference>
<comment type="caution">
    <text evidence="2">The sequence shown here is derived from an EMBL/GenBank/DDBJ whole genome shotgun (WGS) entry which is preliminary data.</text>
</comment>
<sequence>MVAKIVKGKVYSYPALKATKSKKTSSTDDRVSYSFDITKADQIFDYLLKVKQIRLLDGYRIPSVEEHKDNKDPVDLKSRLGRQAWLPADEKPSVPQIGEEPLPMAKQRVVEFNVKEGVSSLRITMRDEGQLRPKMMIKPTANIEEGKCAEAVDKPEIPESAVAEAIERAFGSTSSETVSHEGEALDQPELNIHPDDNPTKEPQWKINILKEFPAGSYMPPRD</sequence>